<proteinExistence type="predicted"/>
<feature type="transmembrane region" description="Helical" evidence="1">
    <location>
        <begin position="169"/>
        <end position="191"/>
    </location>
</feature>
<dbReference type="AlphaFoldDB" id="A0A2K9BUR9"/>
<keyword evidence="1" id="KW-0472">Membrane</keyword>
<feature type="transmembrane region" description="Helical" evidence="1">
    <location>
        <begin position="79"/>
        <end position="102"/>
    </location>
</feature>
<dbReference type="Proteomes" id="UP000233419">
    <property type="component" value="Chromosome"/>
</dbReference>
<keyword evidence="1" id="KW-0812">Transmembrane</keyword>
<organism evidence="2 3">
    <name type="scientific">Mesoplasma syrphidae</name>
    <dbReference type="NCBI Taxonomy" id="225999"/>
    <lineage>
        <taxon>Bacteria</taxon>
        <taxon>Bacillati</taxon>
        <taxon>Mycoplasmatota</taxon>
        <taxon>Mollicutes</taxon>
        <taxon>Entomoplasmatales</taxon>
        <taxon>Entomoplasmataceae</taxon>
        <taxon>Mesoplasma</taxon>
    </lineage>
</organism>
<evidence type="ECO:0000256" key="1">
    <source>
        <dbReference type="SAM" id="Phobius"/>
    </source>
</evidence>
<dbReference type="EMBL" id="CP025257">
    <property type="protein sequence ID" value="AUF83460.1"/>
    <property type="molecule type" value="Genomic_DNA"/>
</dbReference>
<sequence length="600" mass="70651">MELINNNTTKEIKHKKKPKKLIKYSRIPFFKLIKFSFKSITKEILFYVLNILVLISSIIIGILLAYAKSGESQVIIFNFYILFFTCCLMFVFILRMIQFFFNKNFEDKTTYIVLTNQVNRVKFFLAQYILVLLIIMVNIIGSFLTINLFYSAFNLLKYDVFILKMTVTYSLYTLLATFLLTNFVIFLIFVFSLQTTTIICTLLLAVSFVANIPMSFVKANEKSYNIQFENNQLFKLNDIYDAYNLNNNVKNGNIKYKYLSKYIYDYFLNSQMTQESFSSKQTILLRTEMWSKLGLIRKEPVIVNESNLELFSKPLRDKTVPETWKSGDKFDIQLTLNETFISNNELETLISKATSENTKNILKDFKNFTNEITAHFNNNVQFEKYDLFYDFLFMESGVDKSFLKKINPGGGEKDKYALKDQDLKTLYEYALIGRNSDGFKFSNADDLVKKQLDFKLMYTARILEQYFIKYSSNYLIMSTNSIKTSSADWDTYQNGRNTIGILSYFNLYSGLWMLYTENLGFYNQDIWFSPNSDSKIYLENQKNMFLGYKEYKLDLNNQNRIKENTTTNYTKSWYYTAILIGISLLGFTVALIRFKKYDFK</sequence>
<evidence type="ECO:0000313" key="2">
    <source>
        <dbReference type="EMBL" id="AUF83460.1"/>
    </source>
</evidence>
<feature type="transmembrane region" description="Helical" evidence="1">
    <location>
        <begin position="123"/>
        <end position="149"/>
    </location>
</feature>
<protein>
    <submittedName>
        <fullName evidence="2">ABC transporter permease</fullName>
    </submittedName>
</protein>
<gene>
    <name evidence="2" type="ORF">CXP39_01425</name>
</gene>
<dbReference type="OrthoDB" id="391549at2"/>
<accession>A0A2K9BUR9</accession>
<feature type="transmembrane region" description="Helical" evidence="1">
    <location>
        <begin position="198"/>
        <end position="217"/>
    </location>
</feature>
<feature type="transmembrane region" description="Helical" evidence="1">
    <location>
        <begin position="573"/>
        <end position="594"/>
    </location>
</feature>
<feature type="transmembrane region" description="Helical" evidence="1">
    <location>
        <begin position="44"/>
        <end position="67"/>
    </location>
</feature>
<name>A0A2K9BUR9_9MOLU</name>
<reference evidence="2 3" key="1">
    <citation type="submission" date="2017-12" db="EMBL/GenBank/DDBJ databases">
        <title>Mesoplasma syrphidae YJS, Complete Genome.</title>
        <authorList>
            <person name="Knight T.F."/>
            <person name="Citino T."/>
            <person name="Rubinstein R."/>
            <person name="Neuschaefer Z."/>
        </authorList>
    </citation>
    <scope>NUCLEOTIDE SEQUENCE [LARGE SCALE GENOMIC DNA]</scope>
    <source>
        <strain evidence="2 3">YJS</strain>
    </source>
</reference>
<keyword evidence="3" id="KW-1185">Reference proteome</keyword>
<evidence type="ECO:0000313" key="3">
    <source>
        <dbReference type="Proteomes" id="UP000233419"/>
    </source>
</evidence>
<dbReference type="KEGG" id="msyr:CXP39_01425"/>
<keyword evidence="1" id="KW-1133">Transmembrane helix</keyword>